<dbReference type="EMBL" id="CM042034">
    <property type="protein sequence ID" value="KAI3763387.1"/>
    <property type="molecule type" value="Genomic_DNA"/>
</dbReference>
<sequence>MNEYAYFIYNLRTQKGGLFSPSLQPLFLRSHSKFQLPFRDLINLSSDFASYSRNLVIFRIFLVFQLWERCSSNS</sequence>
<reference evidence="1 2" key="2">
    <citation type="journal article" date="2022" name="Mol. Ecol. Resour.">
        <title>The genomes of chicory, endive, great burdock and yacon provide insights into Asteraceae paleo-polyploidization history and plant inulin production.</title>
        <authorList>
            <person name="Fan W."/>
            <person name="Wang S."/>
            <person name="Wang H."/>
            <person name="Wang A."/>
            <person name="Jiang F."/>
            <person name="Liu H."/>
            <person name="Zhao H."/>
            <person name="Xu D."/>
            <person name="Zhang Y."/>
        </authorList>
    </citation>
    <scope>NUCLEOTIDE SEQUENCE [LARGE SCALE GENOMIC DNA]</scope>
    <source>
        <strain evidence="2">cv. Yunnan</strain>
        <tissue evidence="1">Leaves</tissue>
    </source>
</reference>
<accession>A0ACB9EX26</accession>
<evidence type="ECO:0000313" key="2">
    <source>
        <dbReference type="Proteomes" id="UP001056120"/>
    </source>
</evidence>
<gene>
    <name evidence="1" type="ORF">L1987_53844</name>
</gene>
<reference evidence="2" key="1">
    <citation type="journal article" date="2022" name="Mol. Ecol. Resour.">
        <title>The genomes of chicory, endive, great burdock and yacon provide insights into Asteraceae palaeo-polyploidization history and plant inulin production.</title>
        <authorList>
            <person name="Fan W."/>
            <person name="Wang S."/>
            <person name="Wang H."/>
            <person name="Wang A."/>
            <person name="Jiang F."/>
            <person name="Liu H."/>
            <person name="Zhao H."/>
            <person name="Xu D."/>
            <person name="Zhang Y."/>
        </authorList>
    </citation>
    <scope>NUCLEOTIDE SEQUENCE [LARGE SCALE GENOMIC DNA]</scope>
    <source>
        <strain evidence="2">cv. Yunnan</strain>
    </source>
</reference>
<name>A0ACB9EX26_9ASTR</name>
<dbReference type="Proteomes" id="UP001056120">
    <property type="component" value="Linkage Group LG17"/>
</dbReference>
<comment type="caution">
    <text evidence="1">The sequence shown here is derived from an EMBL/GenBank/DDBJ whole genome shotgun (WGS) entry which is preliminary data.</text>
</comment>
<keyword evidence="2" id="KW-1185">Reference proteome</keyword>
<organism evidence="1 2">
    <name type="scientific">Smallanthus sonchifolius</name>
    <dbReference type="NCBI Taxonomy" id="185202"/>
    <lineage>
        <taxon>Eukaryota</taxon>
        <taxon>Viridiplantae</taxon>
        <taxon>Streptophyta</taxon>
        <taxon>Embryophyta</taxon>
        <taxon>Tracheophyta</taxon>
        <taxon>Spermatophyta</taxon>
        <taxon>Magnoliopsida</taxon>
        <taxon>eudicotyledons</taxon>
        <taxon>Gunneridae</taxon>
        <taxon>Pentapetalae</taxon>
        <taxon>asterids</taxon>
        <taxon>campanulids</taxon>
        <taxon>Asterales</taxon>
        <taxon>Asteraceae</taxon>
        <taxon>Asteroideae</taxon>
        <taxon>Heliantheae alliance</taxon>
        <taxon>Millerieae</taxon>
        <taxon>Smallanthus</taxon>
    </lineage>
</organism>
<evidence type="ECO:0000313" key="1">
    <source>
        <dbReference type="EMBL" id="KAI3763387.1"/>
    </source>
</evidence>
<proteinExistence type="predicted"/>
<protein>
    <submittedName>
        <fullName evidence="1">Uncharacterized protein</fullName>
    </submittedName>
</protein>